<dbReference type="KEGG" id="csl:COCSUDRAFT_62126"/>
<dbReference type="GeneID" id="17042706"/>
<dbReference type="RefSeq" id="XP_005649249.1">
    <property type="nucleotide sequence ID" value="XM_005649192.1"/>
</dbReference>
<protein>
    <submittedName>
        <fullName evidence="1">Uncharacterized protein</fullName>
    </submittedName>
</protein>
<dbReference type="InterPro" id="IPR016181">
    <property type="entry name" value="Acyl_CoA_acyltransferase"/>
</dbReference>
<keyword evidence="2" id="KW-1185">Reference proteome</keyword>
<dbReference type="EMBL" id="AGSI01000005">
    <property type="protein sequence ID" value="EIE24705.1"/>
    <property type="molecule type" value="Genomic_DNA"/>
</dbReference>
<dbReference type="CDD" id="cd04301">
    <property type="entry name" value="NAT_SF"/>
    <property type="match status" value="1"/>
</dbReference>
<comment type="caution">
    <text evidence="1">The sequence shown here is derived from an EMBL/GenBank/DDBJ whole genome shotgun (WGS) entry which is preliminary data.</text>
</comment>
<dbReference type="SUPFAM" id="SSF55729">
    <property type="entry name" value="Acyl-CoA N-acyltransferases (Nat)"/>
    <property type="match status" value="1"/>
</dbReference>
<dbReference type="Gene3D" id="3.40.630.30">
    <property type="match status" value="1"/>
</dbReference>
<name>I0Z236_COCSC</name>
<proteinExistence type="predicted"/>
<dbReference type="OrthoDB" id="2017234at2759"/>
<reference evidence="1 2" key="1">
    <citation type="journal article" date="2012" name="Genome Biol.">
        <title>The genome of the polar eukaryotic microalga coccomyxa subellipsoidea reveals traits of cold adaptation.</title>
        <authorList>
            <person name="Blanc G."/>
            <person name="Agarkova I."/>
            <person name="Grimwood J."/>
            <person name="Kuo A."/>
            <person name="Brueggeman A."/>
            <person name="Dunigan D."/>
            <person name="Gurnon J."/>
            <person name="Ladunga I."/>
            <person name="Lindquist E."/>
            <person name="Lucas S."/>
            <person name="Pangilinan J."/>
            <person name="Proschold T."/>
            <person name="Salamov A."/>
            <person name="Schmutz J."/>
            <person name="Weeks D."/>
            <person name="Yamada T."/>
            <person name="Claverie J.M."/>
            <person name="Grigoriev I."/>
            <person name="Van Etten J."/>
            <person name="Lomsadze A."/>
            <person name="Borodovsky M."/>
        </authorList>
    </citation>
    <scope>NUCLEOTIDE SEQUENCE [LARGE SCALE GENOMIC DNA]</scope>
    <source>
        <strain evidence="1 2">C-169</strain>
    </source>
</reference>
<gene>
    <name evidence="1" type="ORF">COCSUDRAFT_62126</name>
</gene>
<accession>I0Z236</accession>
<sequence length="351" mass="39792">MQSLQDGATSLEAREAIVCQDRGMFRDHIRDECPDLDADCIPAAHTRRITQEQLDSDPCFAPLHQVNSELGRIVIRPMHREHIFETALLQTEAFLVDRNPPTFPWMIEELQRLCQQYERDPRPITEHDAGLSVEPAGDLASSSGVTDPAELYRIQTEDAWGRWIWLVAELVPNDPSLAPAGQDSRVVGATALMFHDRRVALRKMVRLRPPLPAAALDYSLWLARRPPEGLQHERAAFIWWTGVHYKMRRRGVAQALVRACEGVAAAANFWDIYIQAATTMRDSRSPLGGWLSEEYKVAKAAYSRAGYKKWTPTNVRRVPWASDVDETADLMFKQLYTLPDSVKISSGMRAF</sequence>
<evidence type="ECO:0000313" key="1">
    <source>
        <dbReference type="EMBL" id="EIE24705.1"/>
    </source>
</evidence>
<dbReference type="Proteomes" id="UP000007264">
    <property type="component" value="Unassembled WGS sequence"/>
</dbReference>
<organism evidence="1 2">
    <name type="scientific">Coccomyxa subellipsoidea (strain C-169)</name>
    <name type="common">Green microalga</name>
    <dbReference type="NCBI Taxonomy" id="574566"/>
    <lineage>
        <taxon>Eukaryota</taxon>
        <taxon>Viridiplantae</taxon>
        <taxon>Chlorophyta</taxon>
        <taxon>core chlorophytes</taxon>
        <taxon>Trebouxiophyceae</taxon>
        <taxon>Trebouxiophyceae incertae sedis</taxon>
        <taxon>Coccomyxaceae</taxon>
        <taxon>Coccomyxa</taxon>
        <taxon>Coccomyxa subellipsoidea</taxon>
    </lineage>
</organism>
<evidence type="ECO:0000313" key="2">
    <source>
        <dbReference type="Proteomes" id="UP000007264"/>
    </source>
</evidence>
<dbReference type="AlphaFoldDB" id="I0Z236"/>